<dbReference type="Gene3D" id="1.10.287.470">
    <property type="entry name" value="Helix hairpin bin"/>
    <property type="match status" value="3"/>
</dbReference>
<protein>
    <submittedName>
        <fullName evidence="10">Efflux RND transporter periplasmic adaptor subunit</fullName>
    </submittedName>
</protein>
<dbReference type="Gene3D" id="2.40.50.100">
    <property type="match status" value="2"/>
</dbReference>
<organism evidence="10 11">
    <name type="scientific">Synechocystis salina LEGE 00031</name>
    <dbReference type="NCBI Taxonomy" id="1828736"/>
    <lineage>
        <taxon>Bacteria</taxon>
        <taxon>Bacillati</taxon>
        <taxon>Cyanobacteriota</taxon>
        <taxon>Cyanophyceae</taxon>
        <taxon>Synechococcales</taxon>
        <taxon>Merismopediaceae</taxon>
        <taxon>Synechocystis</taxon>
    </lineage>
</organism>
<dbReference type="PRINTS" id="PR01490">
    <property type="entry name" value="RTXTOXIND"/>
</dbReference>
<dbReference type="Gene3D" id="2.40.30.170">
    <property type="match status" value="1"/>
</dbReference>
<dbReference type="Pfam" id="PF25917">
    <property type="entry name" value="BSH_RND"/>
    <property type="match status" value="1"/>
</dbReference>
<evidence type="ECO:0000259" key="9">
    <source>
        <dbReference type="Pfam" id="PF25967"/>
    </source>
</evidence>
<name>A0ABR9VNI1_9SYNC</name>
<dbReference type="Gene3D" id="2.40.420.20">
    <property type="match status" value="1"/>
</dbReference>
<feature type="domain" description="Multidrug resistance protein MdtA-like C-terminal permuted SH3" evidence="9">
    <location>
        <begin position="432"/>
        <end position="498"/>
    </location>
</feature>
<comment type="subcellular location">
    <subcellularLocation>
        <location evidence="1">Cell membrane</location>
    </subcellularLocation>
</comment>
<dbReference type="InterPro" id="IPR058625">
    <property type="entry name" value="MdtA-like_BSH"/>
</dbReference>
<feature type="coiled-coil region" evidence="4">
    <location>
        <begin position="137"/>
        <end position="190"/>
    </location>
</feature>
<feature type="coiled-coil region" evidence="4">
    <location>
        <begin position="231"/>
        <end position="286"/>
    </location>
</feature>
<keyword evidence="6" id="KW-0472">Membrane</keyword>
<dbReference type="Proteomes" id="UP000658720">
    <property type="component" value="Unassembled WGS sequence"/>
</dbReference>
<dbReference type="NCBIfam" id="TIGR01730">
    <property type="entry name" value="RND_mfp"/>
    <property type="match status" value="1"/>
</dbReference>
<dbReference type="RefSeq" id="WP_194018898.1">
    <property type="nucleotide sequence ID" value="NZ_JADEVV010000006.1"/>
</dbReference>
<feature type="transmembrane region" description="Helical" evidence="6">
    <location>
        <begin position="40"/>
        <end position="58"/>
    </location>
</feature>
<evidence type="ECO:0000313" key="10">
    <source>
        <dbReference type="EMBL" id="MBE9252885.1"/>
    </source>
</evidence>
<evidence type="ECO:0000256" key="2">
    <source>
        <dbReference type="ARBA" id="ARBA00009477"/>
    </source>
</evidence>
<feature type="region of interest" description="Disordered" evidence="5">
    <location>
        <begin position="1"/>
        <end position="21"/>
    </location>
</feature>
<evidence type="ECO:0000256" key="1">
    <source>
        <dbReference type="ARBA" id="ARBA00004236"/>
    </source>
</evidence>
<sequence>MTEPPVLHETHPESEKEQSIGKQNLSFQPIPQASKPGKRLWLVVGALILLGGGGYWWFQSRSGGPPGGAMMGQMPPAPVKWQVLEPTEVRDFTTLMGTLEAPKGMEIDSEIDGRVQEILVREGQRVQQGQVLFRIDNDVLQTELLEAQANLAAERAQLAELEAGSRQEDVAAAEAQLRQAQTRLANAKGGSSPEEIAQAQAQLDSTKAGAELASERVRRFRNLRDQGVISLDAYDQQLKEERQAIADVEAAQRRLQQLKQARSSDVERLTAEVDAQRQNLNRLRAGERPESIAQARARVGQALASVKTLQARLGKSEITAPFAGIVGYIPVKLGDYVQANDDLTHLTENQQLDLNLAVPLAQAPRLRPGLTVEILDGQETAIARGQISFVSPDVDNDGQSVLARATFSNQDQKLLNNQLVQARIIWEQDTGLVVPTVAITRIGGESFVYVVQEKENEQTGEPGLVAQQKAVNLGSIQGSDYQVLSGLEPGDKVITAGLLRVQDGAPIQPAPAEEPSNPIP</sequence>
<keyword evidence="4" id="KW-0175">Coiled coil</keyword>
<dbReference type="PANTHER" id="PTHR30469">
    <property type="entry name" value="MULTIDRUG RESISTANCE PROTEIN MDTA"/>
    <property type="match status" value="1"/>
</dbReference>
<evidence type="ECO:0000313" key="11">
    <source>
        <dbReference type="Proteomes" id="UP000658720"/>
    </source>
</evidence>
<reference evidence="10 11" key="1">
    <citation type="submission" date="2020-10" db="EMBL/GenBank/DDBJ databases">
        <authorList>
            <person name="Castelo-Branco R."/>
            <person name="Eusebio N."/>
            <person name="Adriana R."/>
            <person name="Vieira A."/>
            <person name="Brugerolle De Fraissinette N."/>
            <person name="Rezende De Castro R."/>
            <person name="Schneider M.P."/>
            <person name="Vasconcelos V."/>
            <person name="Leao P.N."/>
        </authorList>
    </citation>
    <scope>NUCLEOTIDE SEQUENCE [LARGE SCALE GENOMIC DNA]</scope>
    <source>
        <strain evidence="10 11">LEGE 00031</strain>
    </source>
</reference>
<dbReference type="InterPro" id="IPR058626">
    <property type="entry name" value="MdtA-like_b-barrel"/>
</dbReference>
<dbReference type="InterPro" id="IPR006143">
    <property type="entry name" value="RND_pump_MFP"/>
</dbReference>
<dbReference type="EMBL" id="JADEVV010000006">
    <property type="protein sequence ID" value="MBE9252885.1"/>
    <property type="molecule type" value="Genomic_DNA"/>
</dbReference>
<gene>
    <name evidence="10" type="ORF">IQ217_03235</name>
</gene>
<feature type="domain" description="Multidrug resistance protein MdtA-like barrel-sandwich hybrid" evidence="7">
    <location>
        <begin position="106"/>
        <end position="345"/>
    </location>
</feature>
<evidence type="ECO:0000256" key="5">
    <source>
        <dbReference type="SAM" id="MobiDB-lite"/>
    </source>
</evidence>
<feature type="domain" description="Multidrug resistance protein MdtA-like beta-barrel" evidence="8">
    <location>
        <begin position="369"/>
        <end position="424"/>
    </location>
</feature>
<accession>A0ABR9VNI1</accession>
<evidence type="ECO:0000256" key="6">
    <source>
        <dbReference type="SAM" id="Phobius"/>
    </source>
</evidence>
<keyword evidence="6" id="KW-1133">Transmembrane helix</keyword>
<keyword evidence="3" id="KW-0813">Transport</keyword>
<evidence type="ECO:0000259" key="8">
    <source>
        <dbReference type="Pfam" id="PF25944"/>
    </source>
</evidence>
<evidence type="ECO:0000256" key="3">
    <source>
        <dbReference type="ARBA" id="ARBA00022448"/>
    </source>
</evidence>
<proteinExistence type="inferred from homology"/>
<dbReference type="Pfam" id="PF25967">
    <property type="entry name" value="RND-MFP_C"/>
    <property type="match status" value="1"/>
</dbReference>
<dbReference type="PANTHER" id="PTHR30469:SF39">
    <property type="entry name" value="SLL0180 PROTEIN"/>
    <property type="match status" value="1"/>
</dbReference>
<dbReference type="Pfam" id="PF25944">
    <property type="entry name" value="Beta-barrel_RND"/>
    <property type="match status" value="1"/>
</dbReference>
<evidence type="ECO:0000259" key="7">
    <source>
        <dbReference type="Pfam" id="PF25917"/>
    </source>
</evidence>
<dbReference type="SUPFAM" id="SSF111369">
    <property type="entry name" value="HlyD-like secretion proteins"/>
    <property type="match status" value="2"/>
</dbReference>
<feature type="compositionally biased region" description="Basic and acidic residues" evidence="5">
    <location>
        <begin position="1"/>
        <end position="19"/>
    </location>
</feature>
<dbReference type="InterPro" id="IPR058627">
    <property type="entry name" value="MdtA-like_C"/>
</dbReference>
<comment type="similarity">
    <text evidence="2">Belongs to the membrane fusion protein (MFP) (TC 8.A.1) family.</text>
</comment>
<keyword evidence="6" id="KW-0812">Transmembrane</keyword>
<keyword evidence="11" id="KW-1185">Reference proteome</keyword>
<comment type="caution">
    <text evidence="10">The sequence shown here is derived from an EMBL/GenBank/DDBJ whole genome shotgun (WGS) entry which is preliminary data.</text>
</comment>
<evidence type="ECO:0000256" key="4">
    <source>
        <dbReference type="SAM" id="Coils"/>
    </source>
</evidence>